<name>Q7P5D0_FUSVC</name>
<dbReference type="InterPro" id="IPR050695">
    <property type="entry name" value="N-acetylmuramoyl_amidase_3"/>
</dbReference>
<reference evidence="3 4" key="1">
    <citation type="journal article" date="2003" name="Genome Res.">
        <title>Genome analysis of F. nucleatum sub spp vincentii and its comparison with the genome of F. nucleatum ATCC 25586.</title>
        <authorList>
            <person name="Kapatral V."/>
            <person name="Ivanova N."/>
            <person name="Anderson I."/>
            <person name="Reznik G."/>
            <person name="Bhattacharyya A."/>
            <person name="Gardner W.L."/>
            <person name="Mikhailova N."/>
            <person name="Lapidus A."/>
            <person name="Larsen N."/>
            <person name="D'Souza M."/>
            <person name="Walunas T."/>
            <person name="Haselkorn R."/>
            <person name="Overbeek R."/>
            <person name="Kyrpides N."/>
        </authorList>
    </citation>
    <scope>NUCLEOTIDE SEQUENCE [LARGE SCALE GENOMIC DNA]</scope>
    <source>
        <strain evidence="3 4">ATCC 49256</strain>
    </source>
</reference>
<evidence type="ECO:0000313" key="4">
    <source>
        <dbReference type="Proteomes" id="UP000006454"/>
    </source>
</evidence>
<dbReference type="PANTHER" id="PTHR30404:SF0">
    <property type="entry name" value="N-ACETYLMURAMOYL-L-ALANINE AMIDASE AMIC"/>
    <property type="match status" value="1"/>
</dbReference>
<dbReference type="Gene3D" id="3.40.630.40">
    <property type="entry name" value="Zn-dependent exopeptidases"/>
    <property type="match status" value="1"/>
</dbReference>
<dbReference type="SUPFAM" id="SSF53187">
    <property type="entry name" value="Zn-dependent exopeptidases"/>
    <property type="match status" value="1"/>
</dbReference>
<dbReference type="Proteomes" id="UP000006454">
    <property type="component" value="Unassembled WGS sequence"/>
</dbReference>
<sequence length="102" mass="11438">MTLQIAPKVSYTMDATNKKIELNLQRTSKNKHLIVIDPGHGGKDPGAARGSVVEKKIVLAVGTYLRDELSKDFNVIMTRDSDFFVVLSERPKIGNKIKQHYL</sequence>
<proteinExistence type="predicted"/>
<dbReference type="EMBL" id="AABF01000074">
    <property type="protein sequence ID" value="EAA23892.1"/>
    <property type="molecule type" value="Genomic_DNA"/>
</dbReference>
<evidence type="ECO:0000256" key="1">
    <source>
        <dbReference type="ARBA" id="ARBA00022801"/>
    </source>
</evidence>
<comment type="caution">
    <text evidence="3">The sequence shown here is derived from an EMBL/GenBank/DDBJ whole genome shotgun (WGS) entry which is preliminary data.</text>
</comment>
<organism evidence="3 4">
    <name type="scientific">Fusobacterium vincentii ATCC 49256</name>
    <dbReference type="NCBI Taxonomy" id="209882"/>
    <lineage>
        <taxon>Bacteria</taxon>
        <taxon>Fusobacteriati</taxon>
        <taxon>Fusobacteriota</taxon>
        <taxon>Fusobacteriia</taxon>
        <taxon>Fusobacteriales</taxon>
        <taxon>Fusobacteriaceae</taxon>
        <taxon>Fusobacterium</taxon>
    </lineage>
</organism>
<dbReference type="GO" id="GO:0008745">
    <property type="term" value="F:N-acetylmuramoyl-L-alanine amidase activity"/>
    <property type="evidence" value="ECO:0007669"/>
    <property type="project" value="UniProtKB-EC"/>
</dbReference>
<dbReference type="GO" id="GO:0030288">
    <property type="term" value="C:outer membrane-bounded periplasmic space"/>
    <property type="evidence" value="ECO:0007669"/>
    <property type="project" value="TreeGrafter"/>
</dbReference>
<evidence type="ECO:0000313" key="3">
    <source>
        <dbReference type="EMBL" id="EAA23892.1"/>
    </source>
</evidence>
<dbReference type="InterPro" id="IPR002508">
    <property type="entry name" value="MurNAc-LAA_cat"/>
</dbReference>
<dbReference type="EC" id="3.5.1.28" evidence="3"/>
<dbReference type="PANTHER" id="PTHR30404">
    <property type="entry name" value="N-ACETYLMURAMOYL-L-ALANINE AMIDASE"/>
    <property type="match status" value="1"/>
</dbReference>
<keyword evidence="1 3" id="KW-0378">Hydrolase</keyword>
<dbReference type="AlphaFoldDB" id="Q7P5D0"/>
<accession>Q7P5D0</accession>
<dbReference type="Pfam" id="PF01520">
    <property type="entry name" value="Amidase_3"/>
    <property type="match status" value="1"/>
</dbReference>
<feature type="domain" description="MurNAc-LAA" evidence="2">
    <location>
        <begin position="34"/>
        <end position="99"/>
    </location>
</feature>
<evidence type="ECO:0000259" key="2">
    <source>
        <dbReference type="Pfam" id="PF01520"/>
    </source>
</evidence>
<dbReference type="GO" id="GO:0009253">
    <property type="term" value="P:peptidoglycan catabolic process"/>
    <property type="evidence" value="ECO:0007669"/>
    <property type="project" value="InterPro"/>
</dbReference>
<protein>
    <submittedName>
        <fullName evidence="3">N-acetylmuramoyl-L-alanine amidase</fullName>
        <ecNumber evidence="3">3.5.1.28</ecNumber>
    </submittedName>
</protein>
<gene>
    <name evidence="3" type="ORF">FNV0701</name>
</gene>
<dbReference type="CDD" id="cd02696">
    <property type="entry name" value="MurNAc-LAA"/>
    <property type="match status" value="1"/>
</dbReference>